<dbReference type="EMBL" id="KT006992">
    <property type="protein sequence ID" value="AKQ02087.1"/>
    <property type="molecule type" value="Genomic_DNA"/>
</dbReference>
<dbReference type="Gene3D" id="3.30.420.100">
    <property type="match status" value="1"/>
</dbReference>
<accession>A0A0H4T6M2</accession>
<dbReference type="GO" id="GO:0003735">
    <property type="term" value="F:structural constituent of ribosome"/>
    <property type="evidence" value="ECO:0007669"/>
    <property type="project" value="InterPro"/>
</dbReference>
<gene>
    <name evidence="7" type="primary">rpl18p</name>
    <name evidence="6" type="synonym">rpl18</name>
</gene>
<reference evidence="7" key="1">
    <citation type="journal article" date="2015" name="ISME J.">
        <title>Aquifer environment selects for microbial species cohorts in sediment and groundwater.</title>
        <authorList>
            <person name="Hug L.A."/>
            <person name="Thomas B.C."/>
            <person name="Brown C.T."/>
            <person name="Frischkorn K.R."/>
            <person name="Williams K.H."/>
            <person name="Tringe S.G."/>
            <person name="Banfield J.F."/>
        </authorList>
    </citation>
    <scope>NUCLEOTIDE SEQUENCE</scope>
</reference>
<name>A0A0H4T6M2_9EURY</name>
<sequence>MRRHGPHYRVPFRRRREGRTDYRRRLRLLRAGQPRAVVRKTNTGVVVQLAQFTGTGDRVLASAVSRELRELGWTGATGNVPAAYLTGLLAGRRAVGGGITSAVLDLGRQVPTKGGRVFAVLKGLVDAGLAIPHDAEVLPAEDRIRGAHIGDAVAKAFDATKARVEAA</sequence>
<keyword evidence="3 6" id="KW-0694">RNA-binding</keyword>
<evidence type="ECO:0000256" key="5">
    <source>
        <dbReference type="ARBA" id="ARBA00023274"/>
    </source>
</evidence>
<dbReference type="InterPro" id="IPR057268">
    <property type="entry name" value="Ribosomal_L18"/>
</dbReference>
<evidence type="ECO:0000256" key="1">
    <source>
        <dbReference type="ARBA" id="ARBA00007116"/>
    </source>
</evidence>
<comment type="subunit">
    <text evidence="6">Part of the 50S ribosomal subunit. Contacts the 5S and 23S rRNAs.</text>
</comment>
<organism evidence="7">
    <name type="scientific">uncultured euryarchaeote Rifle_16ft_4_minimus_34155</name>
    <dbReference type="NCBI Taxonomy" id="1665193"/>
    <lineage>
        <taxon>Archaea</taxon>
        <taxon>Methanobacteriati</taxon>
        <taxon>Methanobacteriota</taxon>
        <taxon>environmental samples</taxon>
    </lineage>
</organism>
<dbReference type="AlphaFoldDB" id="A0A0H4T6M2"/>
<comment type="function">
    <text evidence="6">This is one of the proteins that bind and probably mediate the attachment of the 5S RNA into the large ribosomal subunit, where it forms part of the central protuberance.</text>
</comment>
<dbReference type="Pfam" id="PF17144">
    <property type="entry name" value="Ribosomal_L5e"/>
    <property type="match status" value="2"/>
</dbReference>
<dbReference type="HAMAP" id="MF_01337_A">
    <property type="entry name" value="Ribosomal_uL18_A"/>
    <property type="match status" value="1"/>
</dbReference>
<keyword evidence="4 6" id="KW-0689">Ribosomal protein</keyword>
<evidence type="ECO:0000256" key="3">
    <source>
        <dbReference type="ARBA" id="ARBA00022884"/>
    </source>
</evidence>
<dbReference type="PANTHER" id="PTHR23410">
    <property type="entry name" value="RIBOSOMAL PROTEIN L5-RELATED"/>
    <property type="match status" value="1"/>
</dbReference>
<dbReference type="GO" id="GO:0006412">
    <property type="term" value="P:translation"/>
    <property type="evidence" value="ECO:0007669"/>
    <property type="project" value="UniProtKB-UniRule"/>
</dbReference>
<dbReference type="SUPFAM" id="SSF53137">
    <property type="entry name" value="Translational machinery components"/>
    <property type="match status" value="1"/>
</dbReference>
<dbReference type="InterPro" id="IPR005485">
    <property type="entry name" value="Rbsml_uL18_euk_arch"/>
</dbReference>
<dbReference type="CDD" id="cd00432">
    <property type="entry name" value="Ribosomal_L18_L5e"/>
    <property type="match status" value="1"/>
</dbReference>
<evidence type="ECO:0000256" key="6">
    <source>
        <dbReference type="HAMAP-Rule" id="MF_01337"/>
    </source>
</evidence>
<dbReference type="GO" id="GO:0022625">
    <property type="term" value="C:cytosolic large ribosomal subunit"/>
    <property type="evidence" value="ECO:0007669"/>
    <property type="project" value="TreeGrafter"/>
</dbReference>
<proteinExistence type="inferred from homology"/>
<protein>
    <recommendedName>
        <fullName evidence="6">Large ribosomal subunit protein uL18</fullName>
    </recommendedName>
</protein>
<evidence type="ECO:0000256" key="4">
    <source>
        <dbReference type="ARBA" id="ARBA00022980"/>
    </source>
</evidence>
<keyword evidence="5 6" id="KW-0687">Ribonucleoprotein</keyword>
<evidence type="ECO:0000313" key="7">
    <source>
        <dbReference type="EMBL" id="AKQ02087.1"/>
    </source>
</evidence>
<evidence type="ECO:0000256" key="2">
    <source>
        <dbReference type="ARBA" id="ARBA00022730"/>
    </source>
</evidence>
<dbReference type="PANTHER" id="PTHR23410:SF12">
    <property type="entry name" value="LARGE RIBOSOMAL SUBUNIT PROTEIN UL18"/>
    <property type="match status" value="1"/>
</dbReference>
<dbReference type="InterPro" id="IPR057267">
    <property type="entry name" value="Rbsml_uL18_arch"/>
</dbReference>
<comment type="similarity">
    <text evidence="1 6">Belongs to the universal ribosomal protein uL18 family.</text>
</comment>
<dbReference type="GO" id="GO:0008097">
    <property type="term" value="F:5S rRNA binding"/>
    <property type="evidence" value="ECO:0007669"/>
    <property type="project" value="InterPro"/>
</dbReference>
<dbReference type="NCBIfam" id="NF006342">
    <property type="entry name" value="PRK08569.1"/>
    <property type="match status" value="1"/>
</dbReference>
<dbReference type="GO" id="GO:0000027">
    <property type="term" value="P:ribosomal large subunit assembly"/>
    <property type="evidence" value="ECO:0007669"/>
    <property type="project" value="TreeGrafter"/>
</dbReference>
<keyword evidence="2 6" id="KW-0699">rRNA-binding</keyword>